<dbReference type="Pfam" id="PF05717">
    <property type="entry name" value="TnpB_IS66"/>
    <property type="match status" value="1"/>
</dbReference>
<comment type="caution">
    <text evidence="1">The sequence shown here is derived from an EMBL/GenBank/DDBJ whole genome shotgun (WGS) entry which is preliminary data.</text>
</comment>
<accession>A0ABQ3HD48</accession>
<name>A0ABQ3HD48_9NEIS</name>
<evidence type="ECO:0008006" key="3">
    <source>
        <dbReference type="Google" id="ProtNLM"/>
    </source>
</evidence>
<dbReference type="NCBIfam" id="NF033819">
    <property type="entry name" value="IS66_TnpB"/>
    <property type="match status" value="1"/>
</dbReference>
<gene>
    <name evidence="1" type="ORF">GCM10011419_16170</name>
</gene>
<dbReference type="EMBL" id="BMYP01000017">
    <property type="protein sequence ID" value="GHD76589.1"/>
    <property type="molecule type" value="Genomic_DNA"/>
</dbReference>
<sequence length="159" mass="18078">MIRPEQVFLAVEPLDMRWGAERLSQHVQQLVGRSPCDGTAYAFTNRDRTRLKLLIWDGTGVWLCQRRLHAGRFRWPAPGDQGRRYQVCRSGRRCRTRLAHRHFLEGVVVRQHRADGDHENFAEVVQGAIAGLAGIVNVFKGLHQADSRRAHIHAGKAGK</sequence>
<proteinExistence type="predicted"/>
<dbReference type="InterPro" id="IPR008878">
    <property type="entry name" value="Transposase_IS66_Orf2"/>
</dbReference>
<evidence type="ECO:0000313" key="1">
    <source>
        <dbReference type="EMBL" id="GHD76589.1"/>
    </source>
</evidence>
<dbReference type="PANTHER" id="PTHR36455">
    <property type="match status" value="1"/>
</dbReference>
<reference evidence="2" key="1">
    <citation type="journal article" date="2019" name="Int. J. Syst. Evol. Microbiol.">
        <title>The Global Catalogue of Microorganisms (GCM) 10K type strain sequencing project: providing services to taxonomists for standard genome sequencing and annotation.</title>
        <authorList>
            <consortium name="The Broad Institute Genomics Platform"/>
            <consortium name="The Broad Institute Genome Sequencing Center for Infectious Disease"/>
            <person name="Wu L."/>
            <person name="Ma J."/>
        </authorList>
    </citation>
    <scope>NUCLEOTIDE SEQUENCE [LARGE SCALE GENOMIC DNA]</scope>
    <source>
        <strain evidence="2">KCTC 23713</strain>
    </source>
</reference>
<keyword evidence="2" id="KW-1185">Reference proteome</keyword>
<evidence type="ECO:0000313" key="2">
    <source>
        <dbReference type="Proteomes" id="UP000662678"/>
    </source>
</evidence>
<dbReference type="PANTHER" id="PTHR36455:SF1">
    <property type="entry name" value="BLR8292 PROTEIN"/>
    <property type="match status" value="1"/>
</dbReference>
<organism evidence="1 2">
    <name type="scientific">Vogesella fluminis</name>
    <dbReference type="NCBI Taxonomy" id="1069161"/>
    <lineage>
        <taxon>Bacteria</taxon>
        <taxon>Pseudomonadati</taxon>
        <taxon>Pseudomonadota</taxon>
        <taxon>Betaproteobacteria</taxon>
        <taxon>Neisseriales</taxon>
        <taxon>Chromobacteriaceae</taxon>
        <taxon>Vogesella</taxon>
    </lineage>
</organism>
<dbReference type="Proteomes" id="UP000662678">
    <property type="component" value="Unassembled WGS sequence"/>
</dbReference>
<protein>
    <recommendedName>
        <fullName evidence="3">Transposase</fullName>
    </recommendedName>
</protein>